<proteinExistence type="inferred from homology"/>
<dbReference type="STRING" id="1611254.A0A2G5VDJ9"/>
<feature type="region of interest" description="Disordered" evidence="7">
    <location>
        <begin position="586"/>
        <end position="630"/>
    </location>
</feature>
<keyword evidence="9" id="KW-1185">Reference proteome</keyword>
<dbReference type="GO" id="GO:0005254">
    <property type="term" value="F:chloride channel activity"/>
    <property type="evidence" value="ECO:0007669"/>
    <property type="project" value="UniProtKB-KW"/>
</dbReference>
<evidence type="ECO:0000256" key="6">
    <source>
        <dbReference type="RuleBase" id="RU363126"/>
    </source>
</evidence>
<dbReference type="InterPro" id="IPR000615">
    <property type="entry name" value="Bestrophin"/>
</dbReference>
<keyword evidence="6" id="KW-0406">Ion transport</keyword>
<protein>
    <recommendedName>
        <fullName evidence="6">Bestrophin homolog</fullName>
    </recommendedName>
</protein>
<dbReference type="EMBL" id="PDUG01000002">
    <property type="protein sequence ID" value="PIC49741.1"/>
    <property type="molecule type" value="Genomic_DNA"/>
</dbReference>
<keyword evidence="3 6" id="KW-1133">Transmembrane helix</keyword>
<dbReference type="Proteomes" id="UP000230233">
    <property type="component" value="Chromosome II"/>
</dbReference>
<dbReference type="AlphaFoldDB" id="A0A2G5VDJ9"/>
<keyword evidence="6" id="KW-0407">Ion channel</keyword>
<evidence type="ECO:0000256" key="7">
    <source>
        <dbReference type="SAM" id="MobiDB-lite"/>
    </source>
</evidence>
<sequence length="630" mass="72725">MTVTYSLDVASSSFFCLYKLLFRWKGSIWKSVWAELVVWLALYAVLSAIYRYLLSMGQRATFEDLCIFFDTYSNFIPITFMLGFYVSAVFTRWWQIFDNIGWIDTPCLWITQYIKGETERAKCVRRNCIRYSILTQAMVYRDVAASVRKRFPTFNHLVTAGLMTEKEMAEFESIPSPHAKYWQPMHWLFSMISLAREEGMIASDIIYVDLMEKMRQFRVNILSLTLFDWVPVPLVYTQVVHLAVRSYFLVALFGRQYLHPDRTRVPDYKHTIDLYVPIMSVLQFIFFIGWMKVAEVLLNPLGEDDDDFECNWILDRNLQVGLMVVDTAYNRYPTLEKDQFWEDAIPEPLYTAESAMRPLNPQVGSCAEMPTEEEPFMVRPRRRTLSRMSHWDGDMEDTDVVPVVGLKHLPDGSNYASGESLAFSNSFANGGRKLSEMFRRMRAGSRIGDRYRKRHSSAQDFETGSRKKNSLDADVETFSNKLDQASGTPKSGRLWSSLPQTQLEEMLKNRNLGGPVKYNTDGMKEKELSNPTPVTDHIDLPTHVPTSPSWYNDSLPVIKEEEEAKRKSNTDTGNFLMKTFVVGQRNKTFSDSLKSSKTSKASIRRTELRRSSSSGSDLGKSGRHERKKSE</sequence>
<dbReference type="Pfam" id="PF01062">
    <property type="entry name" value="Bestrophin"/>
    <property type="match status" value="1"/>
</dbReference>
<keyword evidence="2 6" id="KW-0812">Transmembrane</keyword>
<feature type="transmembrane region" description="Helical" evidence="6">
    <location>
        <begin position="32"/>
        <end position="54"/>
    </location>
</feature>
<evidence type="ECO:0000256" key="1">
    <source>
        <dbReference type="ARBA" id="ARBA00004141"/>
    </source>
</evidence>
<organism evidence="8 9">
    <name type="scientific">Caenorhabditis nigoni</name>
    <dbReference type="NCBI Taxonomy" id="1611254"/>
    <lineage>
        <taxon>Eukaryota</taxon>
        <taxon>Metazoa</taxon>
        <taxon>Ecdysozoa</taxon>
        <taxon>Nematoda</taxon>
        <taxon>Chromadorea</taxon>
        <taxon>Rhabditida</taxon>
        <taxon>Rhabditina</taxon>
        <taxon>Rhabditomorpha</taxon>
        <taxon>Rhabditoidea</taxon>
        <taxon>Rhabditidae</taxon>
        <taxon>Peloderinae</taxon>
        <taxon>Caenorhabditis</taxon>
    </lineage>
</organism>
<accession>A0A2G5VDJ9</accession>
<evidence type="ECO:0000313" key="8">
    <source>
        <dbReference type="EMBL" id="PIC49741.1"/>
    </source>
</evidence>
<comment type="similarity">
    <text evidence="5 6">Belongs to the anion channel-forming bestrophin (TC 1.A.46) family. Calcium-sensitive chloride channel subfamily.</text>
</comment>
<keyword evidence="6" id="KW-0869">Chloride channel</keyword>
<feature type="compositionally biased region" description="Basic residues" evidence="7">
    <location>
        <begin position="621"/>
        <end position="630"/>
    </location>
</feature>
<dbReference type="InterPro" id="IPR021134">
    <property type="entry name" value="Bestrophin-like"/>
</dbReference>
<dbReference type="GO" id="GO:0034707">
    <property type="term" value="C:chloride channel complex"/>
    <property type="evidence" value="ECO:0007669"/>
    <property type="project" value="UniProtKB-KW"/>
</dbReference>
<gene>
    <name evidence="8" type="primary">Cni-best-3</name>
    <name evidence="8" type="synonym">Cnig_chr_II.g8252</name>
    <name evidence="8" type="ORF">B9Z55_008252</name>
</gene>
<keyword evidence="6" id="KW-1003">Cell membrane</keyword>
<comment type="caution">
    <text evidence="8">The sequence shown here is derived from an EMBL/GenBank/DDBJ whole genome shotgun (WGS) entry which is preliminary data.</text>
</comment>
<feature type="transmembrane region" description="Helical" evidence="6">
    <location>
        <begin position="234"/>
        <end position="253"/>
    </location>
</feature>
<dbReference type="GO" id="GO:0005886">
    <property type="term" value="C:plasma membrane"/>
    <property type="evidence" value="ECO:0007669"/>
    <property type="project" value="UniProtKB-SubCell"/>
</dbReference>
<feature type="transmembrane region" description="Helical" evidence="6">
    <location>
        <begin position="274"/>
        <end position="291"/>
    </location>
</feature>
<evidence type="ECO:0000313" key="9">
    <source>
        <dbReference type="Proteomes" id="UP000230233"/>
    </source>
</evidence>
<name>A0A2G5VDJ9_9PELO</name>
<keyword evidence="4 6" id="KW-0472">Membrane</keyword>
<evidence type="ECO:0000256" key="3">
    <source>
        <dbReference type="ARBA" id="ARBA00022989"/>
    </source>
</evidence>
<comment type="function">
    <text evidence="6">Forms chloride channels.</text>
</comment>
<feature type="transmembrane region" description="Helical" evidence="6">
    <location>
        <begin position="75"/>
        <end position="94"/>
    </location>
</feature>
<keyword evidence="6" id="KW-0813">Transport</keyword>
<dbReference type="PANTHER" id="PTHR10736:SF33">
    <property type="entry name" value="BESTROPHIN HOMOLOG"/>
    <property type="match status" value="1"/>
</dbReference>
<comment type="subcellular location">
    <subcellularLocation>
        <location evidence="6">Cell membrane</location>
        <topology evidence="6">Multi-pass membrane protein</topology>
    </subcellularLocation>
    <subcellularLocation>
        <location evidence="1">Membrane</location>
        <topology evidence="1">Multi-pass membrane protein</topology>
    </subcellularLocation>
</comment>
<evidence type="ECO:0000256" key="4">
    <source>
        <dbReference type="ARBA" id="ARBA00023136"/>
    </source>
</evidence>
<dbReference type="OrthoDB" id="201595at2759"/>
<reference evidence="9" key="1">
    <citation type="submission" date="2017-10" db="EMBL/GenBank/DDBJ databases">
        <title>Rapid genome shrinkage in a self-fertile nematode reveals novel sperm competition proteins.</title>
        <authorList>
            <person name="Yin D."/>
            <person name="Schwarz E.M."/>
            <person name="Thomas C.G."/>
            <person name="Felde R.L."/>
            <person name="Korf I.F."/>
            <person name="Cutter A.D."/>
            <person name="Schartner C.M."/>
            <person name="Ralston E.J."/>
            <person name="Meyer B.J."/>
            <person name="Haag E.S."/>
        </authorList>
    </citation>
    <scope>NUCLEOTIDE SEQUENCE [LARGE SCALE GENOMIC DNA]</scope>
    <source>
        <strain evidence="9">JU1422</strain>
    </source>
</reference>
<feature type="region of interest" description="Disordered" evidence="7">
    <location>
        <begin position="448"/>
        <end position="468"/>
    </location>
</feature>
<evidence type="ECO:0000256" key="2">
    <source>
        <dbReference type="ARBA" id="ARBA00022692"/>
    </source>
</evidence>
<evidence type="ECO:0000256" key="5">
    <source>
        <dbReference type="ARBA" id="ARBA00034769"/>
    </source>
</evidence>
<dbReference type="PANTHER" id="PTHR10736">
    <property type="entry name" value="BESTROPHIN"/>
    <property type="match status" value="1"/>
</dbReference>
<keyword evidence="6" id="KW-0868">Chloride</keyword>
<feature type="compositionally biased region" description="Polar residues" evidence="7">
    <location>
        <begin position="586"/>
        <end position="601"/>
    </location>
</feature>